<feature type="non-terminal residue" evidence="1">
    <location>
        <position position="1"/>
    </location>
</feature>
<organism evidence="1 2">
    <name type="scientific">Dentiscutata heterogama</name>
    <dbReference type="NCBI Taxonomy" id="1316150"/>
    <lineage>
        <taxon>Eukaryota</taxon>
        <taxon>Fungi</taxon>
        <taxon>Fungi incertae sedis</taxon>
        <taxon>Mucoromycota</taxon>
        <taxon>Glomeromycotina</taxon>
        <taxon>Glomeromycetes</taxon>
        <taxon>Diversisporales</taxon>
        <taxon>Gigasporaceae</taxon>
        <taxon>Dentiscutata</taxon>
    </lineage>
</organism>
<reference evidence="1" key="1">
    <citation type="submission" date="2021-06" db="EMBL/GenBank/DDBJ databases">
        <authorList>
            <person name="Kallberg Y."/>
            <person name="Tangrot J."/>
            <person name="Rosling A."/>
        </authorList>
    </citation>
    <scope>NUCLEOTIDE SEQUENCE</scope>
    <source>
        <strain evidence="1">IL203A</strain>
    </source>
</reference>
<dbReference type="Proteomes" id="UP000789702">
    <property type="component" value="Unassembled WGS sequence"/>
</dbReference>
<keyword evidence="2" id="KW-1185">Reference proteome</keyword>
<dbReference type="EMBL" id="CAJVPU010020099">
    <property type="protein sequence ID" value="CAG8674965.1"/>
    <property type="molecule type" value="Genomic_DNA"/>
</dbReference>
<proteinExistence type="predicted"/>
<name>A0ACA9NTK2_9GLOM</name>
<accession>A0ACA9NTK2</accession>
<sequence length="121" mass="14356">LLFKMLDTNIQNINVPDINFPDINIQDISIQDTNIQDINVQDIFNEISQDCKYCTTKYASSTSTETLKEHVKKNHFDIYKQKTKSEIIPYNQEEQLEYNKYLINWIIKSLQPFLVTEKESF</sequence>
<evidence type="ECO:0000313" key="1">
    <source>
        <dbReference type="EMBL" id="CAG8674965.1"/>
    </source>
</evidence>
<gene>
    <name evidence="1" type="ORF">DHETER_LOCUS10357</name>
</gene>
<evidence type="ECO:0000313" key="2">
    <source>
        <dbReference type="Proteomes" id="UP000789702"/>
    </source>
</evidence>
<protein>
    <submittedName>
        <fullName evidence="1">9209_t:CDS:1</fullName>
    </submittedName>
</protein>
<comment type="caution">
    <text evidence="1">The sequence shown here is derived from an EMBL/GenBank/DDBJ whole genome shotgun (WGS) entry which is preliminary data.</text>
</comment>